<gene>
    <name evidence="1" type="ORF">SLA_4207</name>
</gene>
<reference evidence="1 2" key="1">
    <citation type="journal article" date="2016" name="Genome Announc.">
        <title>Complete Genome Sequence of Thiostrepton-Producing Streptomyces laurentii ATCC 31255.</title>
        <authorList>
            <person name="Doi K."/>
            <person name="Fujino Y."/>
            <person name="Nagayoshi Y."/>
            <person name="Ohshima T."/>
            <person name="Ogata S."/>
        </authorList>
    </citation>
    <scope>NUCLEOTIDE SEQUENCE [LARGE SCALE GENOMIC DNA]</scope>
    <source>
        <strain evidence="1 2">ATCC 31255</strain>
    </source>
</reference>
<accession>A0A160P2X4</accession>
<sequence length="312" mass="33815">MAARRDATRAPAPRTMAEFHERQLRKLGCALSGEAGSESTEQGRRPILRFSLDGEAVPGHKVEAGLLGSWLQALQGAVNSVAYARDEMSPRRETGPIPKRIQGVTRLFSGPVFASSYGMVLEGSAVPAQAELPGTGSDLLLDRAINRILDIADQAGASSEAEEAVLDTALPLGRRAISHLSELSDVLASSGTSVSITWESKVTGRRFSRLTKTNAEHCRTALRAAQIEDHREEIRGKLVGGSRLRRFIELEIPGGHVIVIRTEKSDVTQLLAEYAQNRVIVHVHVLTARSPGGREHHSYLLLDLGGDPFPEE</sequence>
<name>A0A160P2X4_STRLU</name>
<dbReference type="Proteomes" id="UP000217676">
    <property type="component" value="Chromosome"/>
</dbReference>
<proteinExistence type="predicted"/>
<dbReference type="KEGG" id="slau:SLA_4207"/>
<evidence type="ECO:0000313" key="2">
    <source>
        <dbReference type="Proteomes" id="UP000217676"/>
    </source>
</evidence>
<dbReference type="EMBL" id="AP017424">
    <property type="protein sequence ID" value="BAU85095.1"/>
    <property type="molecule type" value="Genomic_DNA"/>
</dbReference>
<evidence type="ECO:0000313" key="1">
    <source>
        <dbReference type="EMBL" id="BAU85095.1"/>
    </source>
</evidence>
<dbReference type="AlphaFoldDB" id="A0A160P2X4"/>
<organism evidence="1 2">
    <name type="scientific">Streptomyces laurentii</name>
    <dbReference type="NCBI Taxonomy" id="39478"/>
    <lineage>
        <taxon>Bacteria</taxon>
        <taxon>Bacillati</taxon>
        <taxon>Actinomycetota</taxon>
        <taxon>Actinomycetes</taxon>
        <taxon>Kitasatosporales</taxon>
        <taxon>Streptomycetaceae</taxon>
        <taxon>Streptomyces</taxon>
    </lineage>
</organism>
<keyword evidence="2" id="KW-1185">Reference proteome</keyword>
<protein>
    <submittedName>
        <fullName evidence="1">Uncharacterized protein</fullName>
    </submittedName>
</protein>